<organism evidence="3 4">
    <name type="scientific">Thanatephorus cucumeris (strain AG1-IA)</name>
    <name type="common">Rice sheath blight fungus</name>
    <name type="synonym">Rhizoctonia solani</name>
    <dbReference type="NCBI Taxonomy" id="983506"/>
    <lineage>
        <taxon>Eukaryota</taxon>
        <taxon>Fungi</taxon>
        <taxon>Dikarya</taxon>
        <taxon>Basidiomycota</taxon>
        <taxon>Agaricomycotina</taxon>
        <taxon>Agaricomycetes</taxon>
        <taxon>Cantharellales</taxon>
        <taxon>Ceratobasidiaceae</taxon>
        <taxon>Rhizoctonia</taxon>
        <taxon>Rhizoctonia solani AG-1</taxon>
    </lineage>
</organism>
<protein>
    <recommendedName>
        <fullName evidence="2">DUF6699 domain-containing protein</fullName>
    </recommendedName>
</protein>
<dbReference type="STRING" id="983506.L8WRD7"/>
<dbReference type="HOGENOM" id="CLU_052399_0_0_1"/>
<evidence type="ECO:0000256" key="1">
    <source>
        <dbReference type="SAM" id="MobiDB-lite"/>
    </source>
</evidence>
<dbReference type="Proteomes" id="UP000011668">
    <property type="component" value="Unassembled WGS sequence"/>
</dbReference>
<accession>L8WRD7</accession>
<evidence type="ECO:0000313" key="3">
    <source>
        <dbReference type="EMBL" id="ELU39288.1"/>
    </source>
</evidence>
<name>L8WRD7_THACA</name>
<evidence type="ECO:0000259" key="2">
    <source>
        <dbReference type="Pfam" id="PF20415"/>
    </source>
</evidence>
<evidence type="ECO:0000313" key="4">
    <source>
        <dbReference type="Proteomes" id="UP000011668"/>
    </source>
</evidence>
<dbReference type="Pfam" id="PF20415">
    <property type="entry name" value="DUF6699"/>
    <property type="match status" value="1"/>
</dbReference>
<reference evidence="3 4" key="1">
    <citation type="journal article" date="2013" name="Nat. Commun.">
        <title>The evolution and pathogenic mechanisms of the rice sheath blight pathogen.</title>
        <authorList>
            <person name="Zheng A."/>
            <person name="Lin R."/>
            <person name="Xu L."/>
            <person name="Qin P."/>
            <person name="Tang C."/>
            <person name="Ai P."/>
            <person name="Zhang D."/>
            <person name="Liu Y."/>
            <person name="Sun Z."/>
            <person name="Feng H."/>
            <person name="Wang Y."/>
            <person name="Chen Y."/>
            <person name="Liang X."/>
            <person name="Fu R."/>
            <person name="Li Q."/>
            <person name="Zhang J."/>
            <person name="Yu X."/>
            <person name="Xie Z."/>
            <person name="Ding L."/>
            <person name="Guan P."/>
            <person name="Tang J."/>
            <person name="Liang Y."/>
            <person name="Wang S."/>
            <person name="Deng Q."/>
            <person name="Li S."/>
            <person name="Zhu J."/>
            <person name="Wang L."/>
            <person name="Liu H."/>
            <person name="Li P."/>
        </authorList>
    </citation>
    <scope>NUCLEOTIDE SEQUENCE [LARGE SCALE GENOMIC DNA]</scope>
    <source>
        <strain evidence="4">AG-1 IA</strain>
    </source>
</reference>
<proteinExistence type="predicted"/>
<dbReference type="OrthoDB" id="3144234at2759"/>
<dbReference type="EMBL" id="AFRT01001829">
    <property type="protein sequence ID" value="ELU39288.1"/>
    <property type="molecule type" value="Genomic_DNA"/>
</dbReference>
<feature type="domain" description="DUF6699" evidence="2">
    <location>
        <begin position="272"/>
        <end position="404"/>
    </location>
</feature>
<dbReference type="AlphaFoldDB" id="L8WRD7"/>
<keyword evidence="4" id="KW-1185">Reference proteome</keyword>
<gene>
    <name evidence="3" type="ORF">AG1IA_06674</name>
</gene>
<dbReference type="InterPro" id="IPR046522">
    <property type="entry name" value="DUF6699"/>
</dbReference>
<feature type="region of interest" description="Disordered" evidence="1">
    <location>
        <begin position="161"/>
        <end position="182"/>
    </location>
</feature>
<sequence>MPNCIRMIVGYVYVTDYGLLLLHWHLARAPTYSRVTGLVNLITLGDQSQVCISILGGHGQHDTCGIALIFGSNSQRCCTPLLCRLAWCLAFSRVATAFVNSRIGCNHVRDRCESFLLGRLRGTLPICAYIRANGQSLYSLPPLHILFIMPTMPGMPPMPTLAPGPSARRPRRKSTGGALPAIPNLVPSPGRQVVALPPGYPYAPYEQPYQVAHVPAGYPAYPPAHYPNNPHGRIMYIDNTPWAGYTALPPADEPPQLHNLLAYGNRGGPGHIEWDIRNHPDTARVIWNNGRQDMLSKYESTMAFTPGLPRIRLICKDLLPWQITVASPDGGAITINDIFTSIWKELHRPLAESEYWACGEKERAKLTETWTKEVKSSSGKDRHNQGVLRVDWAGSRTVFAGLGVDQDFITSRVQDERLHPEVWVLYLRSA</sequence>
<comment type="caution">
    <text evidence="3">The sequence shown here is derived from an EMBL/GenBank/DDBJ whole genome shotgun (WGS) entry which is preliminary data.</text>
</comment>